<evidence type="ECO:0000259" key="1">
    <source>
        <dbReference type="Pfam" id="PF12728"/>
    </source>
</evidence>
<dbReference type="EMBL" id="SMLD01000111">
    <property type="protein sequence ID" value="TDE39945.1"/>
    <property type="molecule type" value="Genomic_DNA"/>
</dbReference>
<keyword evidence="2" id="KW-0238">DNA-binding</keyword>
<dbReference type="RefSeq" id="WP_132636278.1">
    <property type="nucleotide sequence ID" value="NZ_SMLD01000111.1"/>
</dbReference>
<reference evidence="2 3" key="1">
    <citation type="submission" date="2019-03" db="EMBL/GenBank/DDBJ databases">
        <title>Draft genome sequences of novel Actinobacteria.</title>
        <authorList>
            <person name="Sahin N."/>
            <person name="Ay H."/>
            <person name="Saygin H."/>
        </authorList>
    </citation>
    <scope>NUCLEOTIDE SEQUENCE [LARGE SCALE GENOMIC DNA]</scope>
    <source>
        <strain evidence="2 3">6K102</strain>
    </source>
</reference>
<dbReference type="InterPro" id="IPR041657">
    <property type="entry name" value="HTH_17"/>
</dbReference>
<keyword evidence="3" id="KW-1185">Reference proteome</keyword>
<accession>A0A4R5EY08</accession>
<dbReference type="AlphaFoldDB" id="A0A4R5EY08"/>
<sequence>MPRPEYLSIAETCERLDRTRWTVARLIKSGQLVARKRGTAPNARVLIDPDSVTAYKRRQSALRAVR</sequence>
<organism evidence="2 3">
    <name type="scientific">Nonomuraea mesophila</name>
    <dbReference type="NCBI Taxonomy" id="2530382"/>
    <lineage>
        <taxon>Bacteria</taxon>
        <taxon>Bacillati</taxon>
        <taxon>Actinomycetota</taxon>
        <taxon>Actinomycetes</taxon>
        <taxon>Streptosporangiales</taxon>
        <taxon>Streptosporangiaceae</taxon>
        <taxon>Nonomuraea</taxon>
    </lineage>
</organism>
<dbReference type="GO" id="GO:0003677">
    <property type="term" value="F:DNA binding"/>
    <property type="evidence" value="ECO:0007669"/>
    <property type="project" value="UniProtKB-KW"/>
</dbReference>
<proteinExistence type="predicted"/>
<dbReference type="Proteomes" id="UP000295136">
    <property type="component" value="Unassembled WGS sequence"/>
</dbReference>
<protein>
    <submittedName>
        <fullName evidence="2">DNA-binding protein</fullName>
    </submittedName>
</protein>
<dbReference type="Pfam" id="PF12728">
    <property type="entry name" value="HTH_17"/>
    <property type="match status" value="1"/>
</dbReference>
<comment type="caution">
    <text evidence="2">The sequence shown here is derived from an EMBL/GenBank/DDBJ whole genome shotgun (WGS) entry which is preliminary data.</text>
</comment>
<name>A0A4R5EY08_9ACTN</name>
<feature type="domain" description="Helix-turn-helix" evidence="1">
    <location>
        <begin position="6"/>
        <end position="60"/>
    </location>
</feature>
<gene>
    <name evidence="2" type="ORF">E1295_32225</name>
</gene>
<evidence type="ECO:0000313" key="2">
    <source>
        <dbReference type="EMBL" id="TDE39945.1"/>
    </source>
</evidence>
<evidence type="ECO:0000313" key="3">
    <source>
        <dbReference type="Proteomes" id="UP000295136"/>
    </source>
</evidence>